<dbReference type="Proteomes" id="UP001596036">
    <property type="component" value="Unassembled WGS sequence"/>
</dbReference>
<comment type="caution">
    <text evidence="1">The sequence shown here is derived from an EMBL/GenBank/DDBJ whole genome shotgun (WGS) entry which is preliminary data.</text>
</comment>
<dbReference type="RefSeq" id="WP_386753555.1">
    <property type="nucleotide sequence ID" value="NZ_JBHSNM010000001.1"/>
</dbReference>
<accession>A0ABW0SKT0</accession>
<keyword evidence="2" id="KW-1185">Reference proteome</keyword>
<evidence type="ECO:0008006" key="3">
    <source>
        <dbReference type="Google" id="ProtNLM"/>
    </source>
</evidence>
<dbReference type="EMBL" id="JBHSNM010000001">
    <property type="protein sequence ID" value="MFC5569461.1"/>
    <property type="molecule type" value="Genomic_DNA"/>
</dbReference>
<gene>
    <name evidence="1" type="ORF">ACFPN1_05190</name>
</gene>
<reference evidence="2" key="1">
    <citation type="journal article" date="2019" name="Int. J. Syst. Evol. Microbiol.">
        <title>The Global Catalogue of Microorganisms (GCM) 10K type strain sequencing project: providing services to taxonomists for standard genome sequencing and annotation.</title>
        <authorList>
            <consortium name="The Broad Institute Genomics Platform"/>
            <consortium name="The Broad Institute Genome Sequencing Center for Infectious Disease"/>
            <person name="Wu L."/>
            <person name="Ma J."/>
        </authorList>
    </citation>
    <scope>NUCLEOTIDE SEQUENCE [LARGE SCALE GENOMIC DNA]</scope>
    <source>
        <strain evidence="2">KACC 11407</strain>
    </source>
</reference>
<protein>
    <recommendedName>
        <fullName evidence="3">STAS/SEC14 domain-containing protein</fullName>
    </recommendedName>
</protein>
<proteinExistence type="predicted"/>
<evidence type="ECO:0000313" key="1">
    <source>
        <dbReference type="EMBL" id="MFC5569461.1"/>
    </source>
</evidence>
<organism evidence="1 2">
    <name type="scientific">Lysobacter yangpyeongensis</name>
    <dbReference type="NCBI Taxonomy" id="346182"/>
    <lineage>
        <taxon>Bacteria</taxon>
        <taxon>Pseudomonadati</taxon>
        <taxon>Pseudomonadota</taxon>
        <taxon>Gammaproteobacteria</taxon>
        <taxon>Lysobacterales</taxon>
        <taxon>Lysobacteraceae</taxon>
        <taxon>Lysobacter</taxon>
    </lineage>
</organism>
<evidence type="ECO:0000313" key="2">
    <source>
        <dbReference type="Proteomes" id="UP001596036"/>
    </source>
</evidence>
<name>A0ABW0SKT0_9GAMM</name>
<sequence>MSGMPAQGSGAAFRVGFRRGPALLRVQVNGESNLENTVAYWRAIVEEFAREPAASLLLIDELQGEPLTEGEWLSLVQQMAGQGLENARIAHVKPHGLQQIEYCEIFARDAGFNARVFDDEHAAELWLRYGET</sequence>